<dbReference type="SUPFAM" id="SSF55729">
    <property type="entry name" value="Acyl-CoA N-acyltransferases (Nat)"/>
    <property type="match status" value="1"/>
</dbReference>
<evidence type="ECO:0000256" key="1">
    <source>
        <dbReference type="ARBA" id="ARBA00022679"/>
    </source>
</evidence>
<dbReference type="RefSeq" id="WP_341428821.1">
    <property type="nucleotide sequence ID" value="NZ_JBBUTG010000028.1"/>
</dbReference>
<dbReference type="InterPro" id="IPR000182">
    <property type="entry name" value="GNAT_dom"/>
</dbReference>
<dbReference type="EMBL" id="JBBUTG010000028">
    <property type="protein sequence ID" value="MEK8034393.1"/>
    <property type="molecule type" value="Genomic_DNA"/>
</dbReference>
<dbReference type="Pfam" id="PF00583">
    <property type="entry name" value="Acetyltransf_1"/>
    <property type="match status" value="1"/>
</dbReference>
<keyword evidence="1 4" id="KW-0808">Transferase</keyword>
<evidence type="ECO:0000313" key="4">
    <source>
        <dbReference type="EMBL" id="MEK8034393.1"/>
    </source>
</evidence>
<evidence type="ECO:0000256" key="2">
    <source>
        <dbReference type="ARBA" id="ARBA00023315"/>
    </source>
</evidence>
<proteinExistence type="predicted"/>
<keyword evidence="2 4" id="KW-0012">Acyltransferase</keyword>
<dbReference type="EC" id="2.3.1.-" evidence="4"/>
<accession>A0ABU9C135</accession>
<dbReference type="InterPro" id="IPR016181">
    <property type="entry name" value="Acyl_CoA_acyltransferase"/>
</dbReference>
<dbReference type="Gene3D" id="3.40.630.30">
    <property type="match status" value="1"/>
</dbReference>
<gene>
    <name evidence="4" type="ORF">AACH06_26495</name>
</gene>
<dbReference type="InterPro" id="IPR050832">
    <property type="entry name" value="Bact_Acetyltransf"/>
</dbReference>
<dbReference type="CDD" id="cd04301">
    <property type="entry name" value="NAT_SF"/>
    <property type="match status" value="1"/>
</dbReference>
<keyword evidence="5" id="KW-1185">Reference proteome</keyword>
<dbReference type="PANTHER" id="PTHR43877:SF2">
    <property type="entry name" value="AMINOALKYLPHOSPHONATE N-ACETYLTRANSFERASE-RELATED"/>
    <property type="match status" value="1"/>
</dbReference>
<feature type="domain" description="N-acetyltransferase" evidence="3">
    <location>
        <begin position="11"/>
        <end position="159"/>
    </location>
</feature>
<evidence type="ECO:0000259" key="3">
    <source>
        <dbReference type="PROSITE" id="PS51186"/>
    </source>
</evidence>
<dbReference type="GO" id="GO:0016746">
    <property type="term" value="F:acyltransferase activity"/>
    <property type="evidence" value="ECO:0007669"/>
    <property type="project" value="UniProtKB-KW"/>
</dbReference>
<dbReference type="PROSITE" id="PS51186">
    <property type="entry name" value="GNAT"/>
    <property type="match status" value="1"/>
</dbReference>
<dbReference type="PANTHER" id="PTHR43877">
    <property type="entry name" value="AMINOALKYLPHOSPHONATE N-ACETYLTRANSFERASE-RELATED-RELATED"/>
    <property type="match status" value="1"/>
</dbReference>
<protein>
    <submittedName>
        <fullName evidence="4">N-acetyltransferase</fullName>
        <ecNumber evidence="4">2.3.1.-</ecNumber>
    </submittedName>
</protein>
<reference evidence="4 5" key="1">
    <citation type="submission" date="2024-04" db="EMBL/GenBank/DDBJ databases">
        <title>Novel species of the genus Ideonella isolated from streams.</title>
        <authorList>
            <person name="Lu H."/>
        </authorList>
    </citation>
    <scope>NUCLEOTIDE SEQUENCE [LARGE SCALE GENOMIC DNA]</scope>
    <source>
        <strain evidence="4 5">DXS29W</strain>
    </source>
</reference>
<evidence type="ECO:0000313" key="5">
    <source>
        <dbReference type="Proteomes" id="UP001371218"/>
    </source>
</evidence>
<organism evidence="4 5">
    <name type="scientific">Ideonella lacteola</name>
    <dbReference type="NCBI Taxonomy" id="2984193"/>
    <lineage>
        <taxon>Bacteria</taxon>
        <taxon>Pseudomonadati</taxon>
        <taxon>Pseudomonadota</taxon>
        <taxon>Betaproteobacteria</taxon>
        <taxon>Burkholderiales</taxon>
        <taxon>Sphaerotilaceae</taxon>
        <taxon>Ideonella</taxon>
    </lineage>
</organism>
<comment type="caution">
    <text evidence="4">The sequence shown here is derived from an EMBL/GenBank/DDBJ whole genome shotgun (WGS) entry which is preliminary data.</text>
</comment>
<dbReference type="Proteomes" id="UP001371218">
    <property type="component" value="Unassembled WGS sequence"/>
</dbReference>
<sequence length="159" mass="17413">MATCLIPMSAQAYARFHEDAVATYAQSNIEAGRWPVEGALDRSRQEHEKLLPQGLQTPGHHLFTIHDDEAGEDVGVLWLAVTEHPTGRSGYVYEVSVSPAHRRRGHARAAFVALERVGQELGLADIGLHVFANNPGAQALYRSLGYETTGINMRKRLGG</sequence>
<name>A0ABU9C135_9BURK</name>